<reference evidence="1 2" key="1">
    <citation type="journal article" date="2019" name="Philos. Trans. R. Soc. Lond., B, Biol. Sci.">
        <title>Ant behaviour and brain gene expression of defending hosts depend on the ecological success of the intruding social parasite.</title>
        <authorList>
            <person name="Kaur R."/>
            <person name="Stoldt M."/>
            <person name="Jongepier E."/>
            <person name="Feldmeyer B."/>
            <person name="Menzel F."/>
            <person name="Bornberg-Bauer E."/>
            <person name="Foitzik S."/>
        </authorList>
    </citation>
    <scope>NUCLEOTIDE SEQUENCE [LARGE SCALE GENOMIC DNA]</scope>
    <source>
        <tissue evidence="1">Whole body</tissue>
    </source>
</reference>
<gene>
    <name evidence="1" type="ORF">DBV15_03085</name>
</gene>
<protein>
    <submittedName>
        <fullName evidence="1">Uncharacterized protein</fullName>
    </submittedName>
</protein>
<dbReference type="Proteomes" id="UP000310200">
    <property type="component" value="Unassembled WGS sequence"/>
</dbReference>
<evidence type="ECO:0000313" key="1">
    <source>
        <dbReference type="EMBL" id="TGZ49324.1"/>
    </source>
</evidence>
<comment type="caution">
    <text evidence="1">The sequence shown here is derived from an EMBL/GenBank/DDBJ whole genome shotgun (WGS) entry which is preliminary data.</text>
</comment>
<organism evidence="1 2">
    <name type="scientific">Temnothorax longispinosus</name>
    <dbReference type="NCBI Taxonomy" id="300112"/>
    <lineage>
        <taxon>Eukaryota</taxon>
        <taxon>Metazoa</taxon>
        <taxon>Ecdysozoa</taxon>
        <taxon>Arthropoda</taxon>
        <taxon>Hexapoda</taxon>
        <taxon>Insecta</taxon>
        <taxon>Pterygota</taxon>
        <taxon>Neoptera</taxon>
        <taxon>Endopterygota</taxon>
        <taxon>Hymenoptera</taxon>
        <taxon>Apocrita</taxon>
        <taxon>Aculeata</taxon>
        <taxon>Formicoidea</taxon>
        <taxon>Formicidae</taxon>
        <taxon>Myrmicinae</taxon>
        <taxon>Temnothorax</taxon>
    </lineage>
</organism>
<sequence>MRHGDVMDARVFVRLLHTTCQRGHGSSITVEIEARSILPWGRSAPRGAFDDRKESLRGRVVGGRDTEKLREWF</sequence>
<proteinExistence type="predicted"/>
<name>A0A4V3SAJ9_9HYME</name>
<keyword evidence="2" id="KW-1185">Reference proteome</keyword>
<evidence type="ECO:0000313" key="2">
    <source>
        <dbReference type="Proteomes" id="UP000310200"/>
    </source>
</evidence>
<dbReference type="AlphaFoldDB" id="A0A4V3SAJ9"/>
<dbReference type="EMBL" id="QBLH01002167">
    <property type="protein sequence ID" value="TGZ49324.1"/>
    <property type="molecule type" value="Genomic_DNA"/>
</dbReference>
<accession>A0A4V3SAJ9</accession>